<evidence type="ECO:0000256" key="1">
    <source>
        <dbReference type="SAM" id="Phobius"/>
    </source>
</evidence>
<accession>A0ABR6Z0J5</accession>
<feature type="transmembrane region" description="Helical" evidence="1">
    <location>
        <begin position="242"/>
        <end position="264"/>
    </location>
</feature>
<feature type="transmembrane region" description="Helical" evidence="1">
    <location>
        <begin position="108"/>
        <end position="130"/>
    </location>
</feature>
<feature type="transmembrane region" description="Helical" evidence="1">
    <location>
        <begin position="208"/>
        <end position="230"/>
    </location>
</feature>
<organism evidence="2 3">
    <name type="scientific">Acetobacterium malicum</name>
    <dbReference type="NCBI Taxonomy" id="52692"/>
    <lineage>
        <taxon>Bacteria</taxon>
        <taxon>Bacillati</taxon>
        <taxon>Bacillota</taxon>
        <taxon>Clostridia</taxon>
        <taxon>Eubacteriales</taxon>
        <taxon>Eubacteriaceae</taxon>
        <taxon>Acetobacterium</taxon>
    </lineage>
</organism>
<feature type="transmembrane region" description="Helical" evidence="1">
    <location>
        <begin position="178"/>
        <end position="196"/>
    </location>
</feature>
<evidence type="ECO:0008006" key="4">
    <source>
        <dbReference type="Google" id="ProtNLM"/>
    </source>
</evidence>
<keyword evidence="3" id="KW-1185">Reference proteome</keyword>
<feature type="transmembrane region" description="Helical" evidence="1">
    <location>
        <begin position="14"/>
        <end position="31"/>
    </location>
</feature>
<proteinExistence type="predicted"/>
<sequence>MFIIDLFVKTGLETLYFTGVIILAGLLLGVLETQTNRNFQKSLGRNAIMVTGVIGTPIHELSHAITALIFGHKIIDIKLFQRPDRDGVMGYVNHAYNTKNIYHQVGNLFIGIAPIFGGLLVIMVLMGLLLPQVLESFLTVVSQGMAVETLSLASFNGIFTAYLDLLKLVFAGENFQNIGFYLFLFLAICISAHISLSPADIKGALKGLIFIFLILLILNAIGLSQSILAVDVLKYNVLMSSLLMIAVIFSLITFAISLIVRIFAR</sequence>
<keyword evidence="1" id="KW-1133">Transmembrane helix</keyword>
<keyword evidence="1" id="KW-0812">Transmembrane</keyword>
<evidence type="ECO:0000313" key="3">
    <source>
        <dbReference type="Proteomes" id="UP000622405"/>
    </source>
</evidence>
<dbReference type="Proteomes" id="UP000622405">
    <property type="component" value="Unassembled WGS sequence"/>
</dbReference>
<gene>
    <name evidence="2" type="ORF">GH811_15590</name>
</gene>
<keyword evidence="1" id="KW-0472">Membrane</keyword>
<name>A0ABR6Z0J5_9FIRM</name>
<protein>
    <recommendedName>
        <fullName evidence="4">Integral membrane protein</fullName>
    </recommendedName>
</protein>
<dbReference type="EMBL" id="WJBE01000019">
    <property type="protein sequence ID" value="MBC3901040.1"/>
    <property type="molecule type" value="Genomic_DNA"/>
</dbReference>
<dbReference type="RefSeq" id="WP_186895137.1">
    <property type="nucleotide sequence ID" value="NZ_WJBE01000019.1"/>
</dbReference>
<reference evidence="2 3" key="1">
    <citation type="journal article" date="2020" name="mSystems">
        <title>Defining Genomic and Predicted Metabolic Features of the Acetobacterium Genus.</title>
        <authorList>
            <person name="Ross D.E."/>
            <person name="Marshall C.W."/>
            <person name="Gulliver D."/>
            <person name="May H.D."/>
            <person name="Norman R.S."/>
        </authorList>
    </citation>
    <scope>NUCLEOTIDE SEQUENCE [LARGE SCALE GENOMIC DNA]</scope>
    <source>
        <strain evidence="2 3">DSM 4132</strain>
    </source>
</reference>
<evidence type="ECO:0000313" key="2">
    <source>
        <dbReference type="EMBL" id="MBC3901040.1"/>
    </source>
</evidence>
<feature type="transmembrane region" description="Helical" evidence="1">
    <location>
        <begin position="150"/>
        <end position="171"/>
    </location>
</feature>
<comment type="caution">
    <text evidence="2">The sequence shown here is derived from an EMBL/GenBank/DDBJ whole genome shotgun (WGS) entry which is preliminary data.</text>
</comment>